<reference evidence="1 2" key="1">
    <citation type="journal article" date="2019" name="bioRxiv">
        <title>Genomics, evolutionary history and diagnostics of the Alternaria alternata species group including apple and Asian pear pathotypes.</title>
        <authorList>
            <person name="Armitage A.D."/>
            <person name="Cockerton H.M."/>
            <person name="Sreenivasaprasad S."/>
            <person name="Woodhall J.W."/>
            <person name="Lane C.R."/>
            <person name="Harrison R.J."/>
            <person name="Clarkson J.P."/>
        </authorList>
    </citation>
    <scope>NUCLEOTIDE SEQUENCE [LARGE SCALE GENOMIC DNA]</scope>
    <source>
        <strain evidence="1 2">FERA 650</strain>
    </source>
</reference>
<sequence>MADPGITATFSDLPTEIKVTVFGYLRRNIHKRSACLVNRGWRDIMAPILWEHLTLRIATTLPGELACLLNPNNGVLTHVRSIDIFAGLGGTAEFKMDSEFGVAFQSIFGALQNNCLSKLRFCIHISTTTLLRVLQSQQALKTLRLRSLLSDASLPSDLCLATHSSWVTPTLRNIKKLRFRIDDKEHNAYENSAYLLKSTPNLKELILAGLSNSCYLHDKYGKDAFGGSGPGLQTLQLDYLQFHFLNLKTYPASLLTTIDFSILRELSLKKCRNIGAFLTALVSGASQVPALKGLEIVADPSSTPLNTNIQAIETLVKSISSLQWLWLDVGKGRLIDVACLGGHGNTLKCLGLATSSRTQGPYYSALKLDKLLIQAPKLVDLAISLCPISLDHVRYLGAKFKLFKQTSNDYVSIETEFLLIRIAKHRTLRSLRILTVPSVDYGITPNPSIMERVDLPEEHVYTSQVMMQVLATEVFRLFARNGSNIRALAMSPDDLNGIKQPMRDDNGHCWPRYYYKYGATRTMSGQEHIVAVPTHLAEFAVFRPIW</sequence>
<name>A0ACB6F4D9_9PLEO</name>
<comment type="caution">
    <text evidence="1">The sequence shown here is derived from an EMBL/GenBank/DDBJ whole genome shotgun (WGS) entry which is preliminary data.</text>
</comment>
<dbReference type="EMBL" id="PDWZ02000018">
    <property type="protein sequence ID" value="KAB2099306.1"/>
    <property type="molecule type" value="Genomic_DNA"/>
</dbReference>
<accession>A0ACB6F4D9</accession>
<evidence type="ECO:0000313" key="2">
    <source>
        <dbReference type="Proteomes" id="UP000293547"/>
    </source>
</evidence>
<proteinExistence type="predicted"/>
<organism evidence="1 2">
    <name type="scientific">Alternaria gaisen</name>
    <dbReference type="NCBI Taxonomy" id="167740"/>
    <lineage>
        <taxon>Eukaryota</taxon>
        <taxon>Fungi</taxon>
        <taxon>Dikarya</taxon>
        <taxon>Ascomycota</taxon>
        <taxon>Pezizomycotina</taxon>
        <taxon>Dothideomycetes</taxon>
        <taxon>Pleosporomycetidae</taxon>
        <taxon>Pleosporales</taxon>
        <taxon>Pleosporineae</taxon>
        <taxon>Pleosporaceae</taxon>
        <taxon>Alternaria</taxon>
        <taxon>Alternaria sect. Alternaria</taxon>
    </lineage>
</organism>
<protein>
    <submittedName>
        <fullName evidence="1">Uncharacterized protein</fullName>
    </submittedName>
</protein>
<gene>
    <name evidence="1" type="ORF">AG0111_0g12477</name>
</gene>
<keyword evidence="2" id="KW-1185">Reference proteome</keyword>
<evidence type="ECO:0000313" key="1">
    <source>
        <dbReference type="EMBL" id="KAB2099306.1"/>
    </source>
</evidence>
<dbReference type="Proteomes" id="UP000293547">
    <property type="component" value="Unassembled WGS sequence"/>
</dbReference>